<dbReference type="Pfam" id="PF25107">
    <property type="entry name" value="VWA7_N"/>
    <property type="match status" value="2"/>
</dbReference>
<dbReference type="FunFam" id="3.40.50.10190:FF:000008">
    <property type="entry name" value="X-ray repair cross complementing 1"/>
    <property type="match status" value="1"/>
</dbReference>
<evidence type="ECO:0000256" key="6">
    <source>
        <dbReference type="ARBA" id="ARBA00022763"/>
    </source>
</evidence>
<evidence type="ECO:0000256" key="4">
    <source>
        <dbReference type="ARBA" id="ARBA00022729"/>
    </source>
</evidence>
<dbReference type="Gene3D" id="3.40.50.10190">
    <property type="entry name" value="BRCT domain"/>
    <property type="match status" value="2"/>
</dbReference>
<keyword evidence="13" id="KW-1185">Reference proteome</keyword>
<gene>
    <name evidence="12" type="primary">Xrcc1</name>
    <name evidence="12" type="ORF">GTO96_0006617</name>
</gene>
<evidence type="ECO:0000256" key="2">
    <source>
        <dbReference type="ARBA" id="ARBA00004613"/>
    </source>
</evidence>
<dbReference type="Pfam" id="PF00533">
    <property type="entry name" value="BRCT"/>
    <property type="match status" value="2"/>
</dbReference>
<dbReference type="InterPro" id="IPR036420">
    <property type="entry name" value="BRCT_dom_sf"/>
</dbReference>
<dbReference type="CDD" id="cd17725">
    <property type="entry name" value="BRCT_XRCC1_rpt1"/>
    <property type="match status" value="1"/>
</dbReference>
<dbReference type="InterPro" id="IPR052577">
    <property type="entry name" value="VWA7"/>
</dbReference>
<dbReference type="SUPFAM" id="SSF49785">
    <property type="entry name" value="Galactose-binding domain-like"/>
    <property type="match status" value="1"/>
</dbReference>
<dbReference type="InterPro" id="IPR056862">
    <property type="entry name" value="VWA7_N"/>
</dbReference>
<dbReference type="InterPro" id="IPR056861">
    <property type="entry name" value="HMCN1-like_VWA"/>
</dbReference>
<dbReference type="InterPro" id="IPR036465">
    <property type="entry name" value="vWFA_dom_sf"/>
</dbReference>
<dbReference type="Pfam" id="PF23560">
    <property type="entry name" value="GBD_Hemicentin"/>
    <property type="match status" value="2"/>
</dbReference>
<keyword evidence="5" id="KW-0677">Repeat</keyword>
<dbReference type="EMBL" id="JAATIS010000094">
    <property type="protein sequence ID" value="KAG2470389.1"/>
    <property type="molecule type" value="Genomic_DNA"/>
</dbReference>
<dbReference type="GO" id="GO:0005634">
    <property type="term" value="C:nucleus"/>
    <property type="evidence" value="ECO:0007669"/>
    <property type="project" value="UniProtKB-SubCell"/>
</dbReference>
<evidence type="ECO:0000313" key="12">
    <source>
        <dbReference type="EMBL" id="KAG2470389.1"/>
    </source>
</evidence>
<dbReference type="InterPro" id="IPR001357">
    <property type="entry name" value="BRCT_dom"/>
</dbReference>
<reference evidence="12 13" key="1">
    <citation type="journal article" date="2021" name="Cell">
        <title>Tracing the genetic footprints of vertebrate landing in non-teleost ray-finned fishes.</title>
        <authorList>
            <person name="Bi X."/>
            <person name="Wang K."/>
            <person name="Yang L."/>
            <person name="Pan H."/>
            <person name="Jiang H."/>
            <person name="Wei Q."/>
            <person name="Fang M."/>
            <person name="Yu H."/>
            <person name="Zhu C."/>
            <person name="Cai Y."/>
            <person name="He Y."/>
            <person name="Gan X."/>
            <person name="Zeng H."/>
            <person name="Yu D."/>
            <person name="Zhu Y."/>
            <person name="Jiang H."/>
            <person name="Qiu Q."/>
            <person name="Yang H."/>
            <person name="Zhang Y.E."/>
            <person name="Wang W."/>
            <person name="Zhu M."/>
            <person name="He S."/>
            <person name="Zhang G."/>
        </authorList>
    </citation>
    <scope>NUCLEOTIDE SEQUENCE [LARGE SCALE GENOMIC DNA]</scope>
    <source>
        <strain evidence="12">Bchr_013</strain>
    </source>
</reference>
<feature type="compositionally biased region" description="Acidic residues" evidence="10">
    <location>
        <begin position="1661"/>
        <end position="1677"/>
    </location>
</feature>
<comment type="caution">
    <text evidence="12">The sequence shown here is derived from an EMBL/GenBank/DDBJ whole genome shotgun (WGS) entry which is preliminary data.</text>
</comment>
<name>A0A8X7XMV1_POLSE</name>
<evidence type="ECO:0000256" key="5">
    <source>
        <dbReference type="ARBA" id="ARBA00022737"/>
    </source>
</evidence>
<dbReference type="Gene3D" id="2.60.120.260">
    <property type="entry name" value="Galactose-binding domain-like"/>
    <property type="match status" value="1"/>
</dbReference>
<dbReference type="Pfam" id="PF01834">
    <property type="entry name" value="XRCC1_N"/>
    <property type="match status" value="1"/>
</dbReference>
<feature type="compositionally biased region" description="Polar residues" evidence="10">
    <location>
        <begin position="1529"/>
        <end position="1549"/>
    </location>
</feature>
<dbReference type="PANTHER" id="PTHR14905">
    <property type="entry name" value="NG37"/>
    <property type="match status" value="1"/>
</dbReference>
<evidence type="ECO:0000256" key="8">
    <source>
        <dbReference type="ARBA" id="ARBA00023204"/>
    </source>
</evidence>
<evidence type="ECO:0000256" key="10">
    <source>
        <dbReference type="SAM" id="MobiDB-lite"/>
    </source>
</evidence>
<evidence type="ECO:0000313" key="13">
    <source>
        <dbReference type="Proteomes" id="UP000886611"/>
    </source>
</evidence>
<dbReference type="GO" id="GO:0003684">
    <property type="term" value="F:damaged DNA binding"/>
    <property type="evidence" value="ECO:0007669"/>
    <property type="project" value="InterPro"/>
</dbReference>
<sequence length="1960" mass="216168">MIQASSVQTQIYPMLTGYCSEKGGGVEDNEYQKLAEVTGQHYTLVEKDKLDTVLGMTEMALNSAPAVLKQVTERTKKLLFYVDETLDELSVSVKKKNNVPFYFSLLTPWVTSLVNTTNFQVVKVPVTKPGQWAVEMSSLDTYTFEITGKSLLDFSYKIMEKKNGYVLPINGRPAKGAEYILSVAVQGDSDKLTLTQVIVLDEAGKKHATYDVNKSTDSRGELRVSVPVKFDLPSFSLGIAGRTEKGNVFLRSKPLLIHTESVSLKLSEGQKSTLIEGTSLDVVVVVTNEGPDQTFTFNVKDERSLMKSFTPSSALIRKGQKATLTATFIAPKTVAKQTSSLVTFTAKGGTSMNYLKSVVTMVPKPEEIPDEDPPQFKITKEGNSCRGIRQSLLRCKSFFWDTTFLAWDTKSGVTVEIRQPADKTPKTSSLNCDDSVESGVHRSSCKYREALAVEQNESHEQKNMHLHSGLLILCIGWAFAFLPNKDSPDLGPNDLTDEDITTKAILRAVATFMERNPLPGKAAFRPGELVGLRPLTPTSLFKAYFRANVSPGQFIQAIDNIMKGNNEVELNYAEDSQYNFHCEKIREGISYIQEYREAIITQLKDSGDKMDFSAYEMIQISTGTALHILQKFYSNTNWVEMGKRTPYRHLGKCGHGGLNDETQLESPIGGINKETANPVLSPHSDLHKEAAQLAEDATVEFFIGPGFGFLDSVGPSIFRKLFNLQGYTLAFVIDTTGSMGNEIELVKTICISIIKKSMNSPDAPYNYVLVPFNDPAFGPAIVTHDVAYLQAQIGALSASGGDDCPEMSMNGLKLALASSEPRSNIFLFTDAGAKDVHLLDEVMIQAITVQTQIYPMLTGYCSATGGGVEGNEYEKLAEETGQHYTLVEKGKLDTVLGITELALNSAPAVLVQITERTKKLLFYVDETLTELSVSVKKKNNVPFYFALLTPWVTSLVNTTNFQVVKVPVTKPGQWAVEMSSLDTYTIKIMGKSLLDFSYKIMEKKNGYVLPIQGRPAKGAEYILSVAVQGDSDKLTLTQVIVFDEAGKKHATYDINKSTDSHGELRVSVPVKIDLPSFSLGIAGKTEKGNDFLRCKPLLIHTETVSLKLSEGQKSTLIEGTSLDVVVVVTNEGPDQTFTFNVKDERSLMKSFTPSSALIKKGEKATLTATFIAPKTVAKQTSSLVTFTAKGGASMNYLKSVMTVVPKPEEIPDEDPPQYKITKEGDSCRGIKQSLLRCKSFFWDTTFLAWDTKSAVTVEIVQPADKTSKTSSLNCDDSVESGVHRSSCKYRSDCCAPYVTLILKDATGNQNLLKVDFREKEFEKSEQIHSIDIGNEGSAFVEVLVGNSTCVKDQDYEVILVTSSFMSPNESRNGTNLNRVRMFGPDKLVKTNVEKKWDRVKIVCTQPYNKKLTKLGQFIVKEEEQGTPPLKPGSIFFNKKPQSSPTSVNQNDKPTPSYAAASLQSIGLWSNSSSPVAAEKPASLAATAPKDSTPGKRKFEFTKERQAAPPPPAKKQHSQDVEENTLPKATLTNSVPKKTKGETPSPSQNKSPKEKKMASKPPKSDVVEFHRILEGTVFVLSGFQNPFRAELRDKALAMGAKYRPDWTPDSTHLICAFSNTPKYSQVKSQGGKIVRKEWIMDCHKRKQRISYKHYLMDGAESNSEESENEDGITDEDDDPPKHKTPIKQKVVSPSAGSAKSKHNKVSQPAISEKPGPSKPMESNASRNPADNHEMAESSDEGQAGNHAGSESDSGMDTEDELRRVEEQNRKKMQDEDPYGASTDENTDLEESSDTPDVNLPIPELPDFLTGKHFLLYGEFPNGERRMLNRYITAFNGTIEEYMNEKVQFVITAQDWDDKFEDVESGWSPGGFGIDFLALRKVNKPQTSSLGVSVNLILPGYAEPVRTAKLWKQNREGGSNIEGEKNKADLTAHGFDYSSAPRAVTIRCLVSLCAVIPGDQER</sequence>
<dbReference type="SUPFAM" id="SSF52113">
    <property type="entry name" value="BRCT domain"/>
    <property type="match status" value="2"/>
</dbReference>
<feature type="compositionally biased region" description="Polar residues" evidence="10">
    <location>
        <begin position="1439"/>
        <end position="1453"/>
    </location>
</feature>
<dbReference type="InterPro" id="IPR002706">
    <property type="entry name" value="Xrcc1_N"/>
</dbReference>
<dbReference type="GO" id="GO:0005576">
    <property type="term" value="C:extracellular region"/>
    <property type="evidence" value="ECO:0007669"/>
    <property type="project" value="UniProtKB-SubCell"/>
</dbReference>
<dbReference type="InterPro" id="IPR056475">
    <property type="entry name" value="GBD_Hemicentin/VWA7"/>
</dbReference>
<keyword evidence="6" id="KW-0227">DNA damage</keyword>
<feature type="non-terminal residue" evidence="12">
    <location>
        <position position="1"/>
    </location>
</feature>
<dbReference type="PANTHER" id="PTHR14905:SF21">
    <property type="entry name" value="VWFA DOMAIN-CONTAINING PROTEIN"/>
    <property type="match status" value="1"/>
</dbReference>
<feature type="region of interest" description="Disordered" evidence="10">
    <location>
        <begin position="1423"/>
        <end position="1457"/>
    </location>
</feature>
<feature type="region of interest" description="Disordered" evidence="10">
    <location>
        <begin position="1500"/>
        <end position="1562"/>
    </location>
</feature>
<evidence type="ECO:0000256" key="9">
    <source>
        <dbReference type="ARBA" id="ARBA00023242"/>
    </source>
</evidence>
<feature type="compositionally biased region" description="Basic and acidic residues" evidence="10">
    <location>
        <begin position="1550"/>
        <end position="1562"/>
    </location>
</feature>
<keyword evidence="3" id="KW-0964">Secreted</keyword>
<accession>A0A8X7XMV1</accession>
<dbReference type="SUPFAM" id="SSF53300">
    <property type="entry name" value="vWA-like"/>
    <property type="match status" value="1"/>
</dbReference>
<dbReference type="Proteomes" id="UP000886611">
    <property type="component" value="Unassembled WGS sequence"/>
</dbReference>
<dbReference type="SMART" id="SM00292">
    <property type="entry name" value="BRCT"/>
    <property type="match status" value="2"/>
</dbReference>
<feature type="non-terminal residue" evidence="12">
    <location>
        <position position="1960"/>
    </location>
</feature>
<evidence type="ECO:0000256" key="7">
    <source>
        <dbReference type="ARBA" id="ARBA00023180"/>
    </source>
</evidence>
<evidence type="ECO:0000256" key="1">
    <source>
        <dbReference type="ARBA" id="ARBA00004123"/>
    </source>
</evidence>
<dbReference type="InterPro" id="IPR008979">
    <property type="entry name" value="Galactose-bd-like_sf"/>
</dbReference>
<keyword evidence="8" id="KW-0234">DNA repair</keyword>
<dbReference type="FunFam" id="2.60.120.260:FF:000025">
    <property type="entry name" value="DNA repair protein XRCC1 isoform X1"/>
    <property type="match status" value="1"/>
</dbReference>
<comment type="subcellular location">
    <subcellularLocation>
        <location evidence="1">Nucleus</location>
    </subcellularLocation>
    <subcellularLocation>
        <location evidence="2">Secreted</location>
    </subcellularLocation>
</comment>
<feature type="compositionally biased region" description="Acidic residues" evidence="10">
    <location>
        <begin position="1783"/>
        <end position="1792"/>
    </location>
</feature>
<dbReference type="GO" id="GO:0000012">
    <property type="term" value="P:single strand break repair"/>
    <property type="evidence" value="ECO:0007669"/>
    <property type="project" value="InterPro"/>
</dbReference>
<dbReference type="PROSITE" id="PS50172">
    <property type="entry name" value="BRCT"/>
    <property type="match status" value="2"/>
</dbReference>
<feature type="compositionally biased region" description="Basic and acidic residues" evidence="10">
    <location>
        <begin position="1759"/>
        <end position="1773"/>
    </location>
</feature>
<proteinExistence type="predicted"/>
<dbReference type="GO" id="GO:0006303">
    <property type="term" value="P:double-strand break repair via nonhomologous end joining"/>
    <property type="evidence" value="ECO:0007669"/>
    <property type="project" value="InterPro"/>
</dbReference>
<feature type="domain" description="BRCT" evidence="11">
    <location>
        <begin position="1567"/>
        <end position="1655"/>
    </location>
</feature>
<protein>
    <submittedName>
        <fullName evidence="12">XRCC1 protein</fullName>
    </submittedName>
</protein>
<evidence type="ECO:0000259" key="11">
    <source>
        <dbReference type="PROSITE" id="PS50172"/>
    </source>
</evidence>
<dbReference type="InterPro" id="IPR045080">
    <property type="entry name" value="BRCT_XRCC1_rpt1"/>
</dbReference>
<dbReference type="Pfam" id="PF25106">
    <property type="entry name" value="VWA_4"/>
    <property type="match status" value="1"/>
</dbReference>
<dbReference type="GO" id="GO:0006284">
    <property type="term" value="P:base-excision repair"/>
    <property type="evidence" value="ECO:0007669"/>
    <property type="project" value="InterPro"/>
</dbReference>
<organism evidence="12 13">
    <name type="scientific">Polypterus senegalus</name>
    <name type="common">Senegal bichir</name>
    <dbReference type="NCBI Taxonomy" id="55291"/>
    <lineage>
        <taxon>Eukaryota</taxon>
        <taxon>Metazoa</taxon>
        <taxon>Chordata</taxon>
        <taxon>Craniata</taxon>
        <taxon>Vertebrata</taxon>
        <taxon>Euteleostomi</taxon>
        <taxon>Actinopterygii</taxon>
        <taxon>Polypteriformes</taxon>
        <taxon>Polypteridae</taxon>
        <taxon>Polypterus</taxon>
    </lineage>
</organism>
<keyword evidence="9" id="KW-0539">Nucleus</keyword>
<keyword evidence="4" id="KW-0732">Signal</keyword>
<evidence type="ECO:0000256" key="3">
    <source>
        <dbReference type="ARBA" id="ARBA00022525"/>
    </source>
</evidence>
<dbReference type="Gene3D" id="3.40.50.410">
    <property type="entry name" value="von Willebrand factor, type A domain"/>
    <property type="match status" value="1"/>
</dbReference>
<feature type="region of interest" description="Disordered" evidence="10">
    <location>
        <begin position="1657"/>
        <end position="1798"/>
    </location>
</feature>
<keyword evidence="7" id="KW-0325">Glycoprotein</keyword>
<feature type="domain" description="BRCT" evidence="11">
    <location>
        <begin position="1802"/>
        <end position="1859"/>
    </location>
</feature>